<name>A0ACC6P9J1_9BACL</name>
<dbReference type="EMBL" id="JBBKAR010000021">
    <property type="protein sequence ID" value="MEJ8303598.1"/>
    <property type="molecule type" value="Genomic_DNA"/>
</dbReference>
<keyword evidence="2" id="KW-1185">Reference proteome</keyword>
<reference evidence="1" key="1">
    <citation type="submission" date="2024-03" db="EMBL/GenBank/DDBJ databases">
        <title>Whole genome sequecning of epiphytes from Marcgravia umbellata leaves.</title>
        <authorList>
            <person name="Kumar G."/>
            <person name="Savka M.A."/>
        </authorList>
    </citation>
    <scope>NUCLEOTIDE SEQUENCE</scope>
    <source>
        <strain evidence="1">RIT_BL5</strain>
    </source>
</reference>
<sequence>MKIKLACRGCQEERFKSIDLTDGIYYRFECENGHKNNIILQEWKFEILFEMALMALKDGYTREAVSSFAASLERFYEYIIEVIAIRNEIDSHQFTDTWKLMSTQSERQLGAFYTAYLLHFKESPMPLHKRNTEFRNKVIHKGYIPTTEEVTDYGREVFKYILQVLKKIDLHEYMPAILKMTQKTREALNIDYSYGTICIVPVPVGLKHHSKHLLENLDFDELLKSRKEFEVMKGSFE</sequence>
<gene>
    <name evidence="1" type="ORF">WKI47_06665</name>
</gene>
<organism evidence="1 2">
    <name type="scientific">Saccharibacillus sacchari</name>
    <dbReference type="NCBI Taxonomy" id="456493"/>
    <lineage>
        <taxon>Bacteria</taxon>
        <taxon>Bacillati</taxon>
        <taxon>Bacillota</taxon>
        <taxon>Bacilli</taxon>
        <taxon>Bacillales</taxon>
        <taxon>Paenibacillaceae</taxon>
        <taxon>Saccharibacillus</taxon>
    </lineage>
</organism>
<dbReference type="Proteomes" id="UP001380953">
    <property type="component" value="Unassembled WGS sequence"/>
</dbReference>
<comment type="caution">
    <text evidence="1">The sequence shown here is derived from an EMBL/GenBank/DDBJ whole genome shotgun (WGS) entry which is preliminary data.</text>
</comment>
<proteinExistence type="predicted"/>
<protein>
    <submittedName>
        <fullName evidence="1">Uncharacterized protein</fullName>
    </submittedName>
</protein>
<evidence type="ECO:0000313" key="1">
    <source>
        <dbReference type="EMBL" id="MEJ8303598.1"/>
    </source>
</evidence>
<accession>A0ACC6P9J1</accession>
<evidence type="ECO:0000313" key="2">
    <source>
        <dbReference type="Proteomes" id="UP001380953"/>
    </source>
</evidence>